<dbReference type="EMBL" id="HE577328">
    <property type="protein sequence ID" value="CCD01286.1"/>
    <property type="molecule type" value="Genomic_DNA"/>
</dbReference>
<name>A0A9P1JWR5_9PROT</name>
<sequence length="58" mass="6507">MGPPALPNRWRGDQQAGRPAGTGGDWASRDSRLKLGNVFLRYRTIYALEPTPELVLRK</sequence>
<dbReference type="KEGG" id="abs:AZOBR_p1170082"/>
<evidence type="ECO:0000256" key="1">
    <source>
        <dbReference type="SAM" id="MobiDB-lite"/>
    </source>
</evidence>
<protein>
    <submittedName>
        <fullName evidence="2">Uncharacterized protein</fullName>
    </submittedName>
</protein>
<feature type="region of interest" description="Disordered" evidence="1">
    <location>
        <begin position="1"/>
        <end position="27"/>
    </location>
</feature>
<evidence type="ECO:0000313" key="2">
    <source>
        <dbReference type="EMBL" id="CCD01286.1"/>
    </source>
</evidence>
<dbReference type="AlphaFoldDB" id="A0A9P1JWR5"/>
<proteinExistence type="predicted"/>
<geneLocation type="plasmid" evidence="2 3">
    <name>AZOBR_p1</name>
</geneLocation>
<accession>A0A9P1JWR5</accession>
<gene>
    <name evidence="2" type="ORF">AZOBR_p1170082</name>
</gene>
<dbReference type="Proteomes" id="UP000007319">
    <property type="component" value="Plasmid AZOBR_p1"/>
</dbReference>
<keyword evidence="2" id="KW-0614">Plasmid</keyword>
<reference evidence="2 3" key="1">
    <citation type="journal article" date="2011" name="PLoS Genet.">
        <title>Azospirillum genomes reveal transition of bacteria from aquatic to terrestrial environments.</title>
        <authorList>
            <person name="Wisniewski-Dye F."/>
            <person name="Borziak K."/>
            <person name="Khalsa-Moyers G."/>
            <person name="Alexandre G."/>
            <person name="Sukharnikov L.O."/>
            <person name="Wuichet K."/>
            <person name="Hurst G.B."/>
            <person name="McDonald W.H."/>
            <person name="Robertson J.S."/>
            <person name="Barbe V."/>
            <person name="Calteau A."/>
            <person name="Rouy Z."/>
            <person name="Mangenot S."/>
            <person name="Prigent-Combaret C."/>
            <person name="Normand P."/>
            <person name="Boyer M."/>
            <person name="Siguier P."/>
            <person name="Dessaux Y."/>
            <person name="Elmerich C."/>
            <person name="Condemine G."/>
            <person name="Krishnen G."/>
            <person name="Kennedy I."/>
            <person name="Paterson A.H."/>
            <person name="Gonzalez V."/>
            <person name="Mavingui P."/>
            <person name="Zhulin I.B."/>
        </authorList>
    </citation>
    <scope>NUCLEOTIDE SEQUENCE [LARGE SCALE GENOMIC DNA]</scope>
    <source>
        <strain evidence="2 3">Sp245</strain>
    </source>
</reference>
<evidence type="ECO:0000313" key="3">
    <source>
        <dbReference type="Proteomes" id="UP000007319"/>
    </source>
</evidence>
<keyword evidence="3" id="KW-1185">Reference proteome</keyword>
<organism evidence="2 3">
    <name type="scientific">Azospirillum baldaniorum</name>
    <dbReference type="NCBI Taxonomy" id="1064539"/>
    <lineage>
        <taxon>Bacteria</taxon>
        <taxon>Pseudomonadati</taxon>
        <taxon>Pseudomonadota</taxon>
        <taxon>Alphaproteobacteria</taxon>
        <taxon>Rhodospirillales</taxon>
        <taxon>Azospirillaceae</taxon>
        <taxon>Azospirillum</taxon>
    </lineage>
</organism>